<dbReference type="AlphaFoldDB" id="A0A1M7DYE5"/>
<dbReference type="STRING" id="29534.SAMN05444366_1755"/>
<evidence type="ECO:0000313" key="2">
    <source>
        <dbReference type="EMBL" id="SHL84378.1"/>
    </source>
</evidence>
<dbReference type="Proteomes" id="UP000184121">
    <property type="component" value="Unassembled WGS sequence"/>
</dbReference>
<dbReference type="EMBL" id="FRBY01000002">
    <property type="protein sequence ID" value="SHL84378.1"/>
    <property type="molecule type" value="Genomic_DNA"/>
</dbReference>
<evidence type="ECO:0000313" key="3">
    <source>
        <dbReference type="Proteomes" id="UP000184121"/>
    </source>
</evidence>
<feature type="transmembrane region" description="Helical" evidence="1">
    <location>
        <begin position="116"/>
        <end position="140"/>
    </location>
</feature>
<proteinExistence type="predicted"/>
<protein>
    <recommendedName>
        <fullName evidence="4">DUF4149 domain-containing protein</fullName>
    </recommendedName>
</protein>
<keyword evidence="3" id="KW-1185">Reference proteome</keyword>
<name>A0A1M7DYE5_9FLAO</name>
<keyword evidence="1" id="KW-0812">Transmembrane</keyword>
<keyword evidence="1" id="KW-1133">Transmembrane helix</keyword>
<organism evidence="2 3">
    <name type="scientific">Flavobacterium saccharophilum</name>
    <dbReference type="NCBI Taxonomy" id="29534"/>
    <lineage>
        <taxon>Bacteria</taxon>
        <taxon>Pseudomonadati</taxon>
        <taxon>Bacteroidota</taxon>
        <taxon>Flavobacteriia</taxon>
        <taxon>Flavobacteriales</taxon>
        <taxon>Flavobacteriaceae</taxon>
        <taxon>Flavobacterium</taxon>
    </lineage>
</organism>
<feature type="transmembrane region" description="Helical" evidence="1">
    <location>
        <begin position="7"/>
        <end position="26"/>
    </location>
</feature>
<feature type="transmembrane region" description="Helical" evidence="1">
    <location>
        <begin position="46"/>
        <end position="64"/>
    </location>
</feature>
<reference evidence="3" key="1">
    <citation type="submission" date="2016-11" db="EMBL/GenBank/DDBJ databases">
        <authorList>
            <person name="Varghese N."/>
            <person name="Submissions S."/>
        </authorList>
    </citation>
    <scope>NUCLEOTIDE SEQUENCE [LARGE SCALE GENOMIC DNA]</scope>
    <source>
        <strain evidence="3">DSM 1811</strain>
    </source>
</reference>
<keyword evidence="1" id="KW-0472">Membrane</keyword>
<accession>A0A1M7DYE5</accession>
<feature type="transmembrane region" description="Helical" evidence="1">
    <location>
        <begin position="76"/>
        <end position="96"/>
    </location>
</feature>
<sequence>MNTRIAFFIFLILSFTIFPYCIIYLQSDFLSSIIPGWNTNITGIKIVSNLIKFLILSIVTFYYWKLSKIKLEINYKIFLIHLLLTFPAIIATKLYLYDFINMNFKDLEGFTSQIKIVVYIRIFTNILFLLGQILFWIFYVRFLKNN</sequence>
<evidence type="ECO:0000256" key="1">
    <source>
        <dbReference type="SAM" id="Phobius"/>
    </source>
</evidence>
<evidence type="ECO:0008006" key="4">
    <source>
        <dbReference type="Google" id="ProtNLM"/>
    </source>
</evidence>
<gene>
    <name evidence="2" type="ORF">SAMN05444366_1755</name>
</gene>